<reference evidence="1 2" key="1">
    <citation type="submission" date="2019-03" db="EMBL/GenBank/DDBJ databases">
        <title>Genomic Encyclopedia of Type Strains, Phase III (KMG-III): the genomes of soil and plant-associated and newly described type strains.</title>
        <authorList>
            <person name="Whitman W."/>
        </authorList>
    </citation>
    <scope>NUCLEOTIDE SEQUENCE [LARGE SCALE GENOMIC DNA]</scope>
    <source>
        <strain evidence="1 2">LMG 29544</strain>
    </source>
</reference>
<gene>
    <name evidence="1" type="ORF">BX592_102368</name>
</gene>
<dbReference type="Proteomes" id="UP000295509">
    <property type="component" value="Unassembled WGS sequence"/>
</dbReference>
<proteinExistence type="predicted"/>
<evidence type="ECO:0000313" key="1">
    <source>
        <dbReference type="EMBL" id="TDY54221.1"/>
    </source>
</evidence>
<evidence type="ECO:0000313" key="2">
    <source>
        <dbReference type="Proteomes" id="UP000295509"/>
    </source>
</evidence>
<sequence length="82" mass="9314">MRKGIQSTQEFRNRSRYCRASFGSGKLISMIASTQIAGHAQAFRAQNHGSLYFSFGVDAVLAARMPRCVRSQLWPARLRHDR</sequence>
<comment type="caution">
    <text evidence="1">The sequence shown here is derived from an EMBL/GenBank/DDBJ whole genome shotgun (WGS) entry which is preliminary data.</text>
</comment>
<protein>
    <submittedName>
        <fullName evidence="1">Uncharacterized protein</fullName>
    </submittedName>
</protein>
<organism evidence="1 2">
    <name type="scientific">Paraburkholderia rhizosphaerae</name>
    <dbReference type="NCBI Taxonomy" id="480658"/>
    <lineage>
        <taxon>Bacteria</taxon>
        <taxon>Pseudomonadati</taxon>
        <taxon>Pseudomonadota</taxon>
        <taxon>Betaproteobacteria</taxon>
        <taxon>Burkholderiales</taxon>
        <taxon>Burkholderiaceae</taxon>
        <taxon>Paraburkholderia</taxon>
    </lineage>
</organism>
<accession>A0A4R8LZS0</accession>
<keyword evidence="2" id="KW-1185">Reference proteome</keyword>
<dbReference type="EMBL" id="SORE01000002">
    <property type="protein sequence ID" value="TDY54221.1"/>
    <property type="molecule type" value="Genomic_DNA"/>
</dbReference>
<dbReference type="AlphaFoldDB" id="A0A4R8LZS0"/>
<name>A0A4R8LZS0_9BURK</name>